<reference evidence="8 9" key="1">
    <citation type="journal article" date="2014" name="Front. Microbiol.">
        <title>Population and genomic analysis of the genus Halorubrum.</title>
        <authorList>
            <person name="Fullmer M.S."/>
            <person name="Soucy S.M."/>
            <person name="Swithers K.S."/>
            <person name="Makkay A.M."/>
            <person name="Wheeler R."/>
            <person name="Ventosa A."/>
            <person name="Gogarten J.P."/>
            <person name="Papke R.T."/>
        </authorList>
    </citation>
    <scope>NUCLEOTIDE SEQUENCE [LARGE SCALE GENOMIC DNA]</scope>
    <source>
        <strain evidence="8 9">Ec15</strain>
    </source>
</reference>
<keyword evidence="3" id="KW-0255">Endonuclease</keyword>
<evidence type="ECO:0000256" key="6">
    <source>
        <dbReference type="ARBA" id="ARBA00023016"/>
    </source>
</evidence>
<feature type="region of interest" description="Disordered" evidence="7">
    <location>
        <begin position="23"/>
        <end position="56"/>
    </location>
</feature>
<protein>
    <recommendedName>
        <fullName evidence="10">Type II toxin-antitoxin system HicA family toxin</fullName>
    </recommendedName>
</protein>
<keyword evidence="4" id="KW-0378">Hydrolase</keyword>
<evidence type="ECO:0000313" key="8">
    <source>
        <dbReference type="EMBL" id="OYR73744.1"/>
    </source>
</evidence>
<keyword evidence="5" id="KW-0694">RNA-binding</keyword>
<dbReference type="RefSeq" id="WP_094494984.1">
    <property type="nucleotide sequence ID" value="NZ_NHPD01000037.1"/>
</dbReference>
<comment type="caution">
    <text evidence="8">The sequence shown here is derived from an EMBL/GenBank/DDBJ whole genome shotgun (WGS) entry which is preliminary data.</text>
</comment>
<dbReference type="GO" id="GO:0003729">
    <property type="term" value="F:mRNA binding"/>
    <property type="evidence" value="ECO:0007669"/>
    <property type="project" value="InterPro"/>
</dbReference>
<dbReference type="AlphaFoldDB" id="A0A256JXX3"/>
<name>A0A256JXX3_HALEZ</name>
<keyword evidence="6" id="KW-0346">Stress response</keyword>
<evidence type="ECO:0008006" key="10">
    <source>
        <dbReference type="Google" id="ProtNLM"/>
    </source>
</evidence>
<evidence type="ECO:0000256" key="1">
    <source>
        <dbReference type="ARBA" id="ARBA00022649"/>
    </source>
</evidence>
<accession>A0A256JXX3</accession>
<gene>
    <name evidence="8" type="ORF">DJ76_08245</name>
</gene>
<evidence type="ECO:0000256" key="4">
    <source>
        <dbReference type="ARBA" id="ARBA00022801"/>
    </source>
</evidence>
<feature type="compositionally biased region" description="Basic and acidic residues" evidence="7">
    <location>
        <begin position="26"/>
        <end position="43"/>
    </location>
</feature>
<evidence type="ECO:0000256" key="7">
    <source>
        <dbReference type="SAM" id="MobiDB-lite"/>
    </source>
</evidence>
<dbReference type="InterPro" id="IPR012933">
    <property type="entry name" value="HicA_mRNA_interferase"/>
</dbReference>
<evidence type="ECO:0000256" key="5">
    <source>
        <dbReference type="ARBA" id="ARBA00022884"/>
    </source>
</evidence>
<evidence type="ECO:0000256" key="3">
    <source>
        <dbReference type="ARBA" id="ARBA00022759"/>
    </source>
</evidence>
<dbReference type="Pfam" id="PF07927">
    <property type="entry name" value="HicA_toxin"/>
    <property type="match status" value="1"/>
</dbReference>
<organism evidence="8 9">
    <name type="scientific">Halorubrum ezzemoulense</name>
    <name type="common">Halorubrum chaoviator</name>
    <dbReference type="NCBI Taxonomy" id="337243"/>
    <lineage>
        <taxon>Archaea</taxon>
        <taxon>Methanobacteriati</taxon>
        <taxon>Methanobacteriota</taxon>
        <taxon>Stenosarchaea group</taxon>
        <taxon>Halobacteria</taxon>
        <taxon>Halobacteriales</taxon>
        <taxon>Haloferacaceae</taxon>
        <taxon>Halorubrum</taxon>
    </lineage>
</organism>
<dbReference type="Gene3D" id="3.30.920.30">
    <property type="entry name" value="Hypothetical protein"/>
    <property type="match status" value="1"/>
</dbReference>
<dbReference type="InterPro" id="IPR038570">
    <property type="entry name" value="HicA_sf"/>
</dbReference>
<dbReference type="GO" id="GO:0004519">
    <property type="term" value="F:endonuclease activity"/>
    <property type="evidence" value="ECO:0007669"/>
    <property type="project" value="UniProtKB-KW"/>
</dbReference>
<proteinExistence type="predicted"/>
<evidence type="ECO:0000256" key="2">
    <source>
        <dbReference type="ARBA" id="ARBA00022722"/>
    </source>
</evidence>
<keyword evidence="1" id="KW-1277">Toxin-antitoxin system</keyword>
<dbReference type="GO" id="GO:0016787">
    <property type="term" value="F:hydrolase activity"/>
    <property type="evidence" value="ECO:0007669"/>
    <property type="project" value="UniProtKB-KW"/>
</dbReference>
<sequence>MVYANFDDREIMKALRSMRYQPVGREGSHVKPRYEHPESDEVRVVSVPPTDSDQISQDTYRSIADQCGADDFEAWCEWIDEHR</sequence>
<evidence type="ECO:0000313" key="9">
    <source>
        <dbReference type="Proteomes" id="UP000216925"/>
    </source>
</evidence>
<dbReference type="EMBL" id="NHPD01000037">
    <property type="protein sequence ID" value="OYR73744.1"/>
    <property type="molecule type" value="Genomic_DNA"/>
</dbReference>
<dbReference type="Proteomes" id="UP000216925">
    <property type="component" value="Unassembled WGS sequence"/>
</dbReference>
<keyword evidence="2" id="KW-0540">Nuclease</keyword>
<dbReference type="SUPFAM" id="SSF54786">
    <property type="entry name" value="YcfA/nrd intein domain"/>
    <property type="match status" value="1"/>
</dbReference>